<accession>A0A3S0RJA2</accession>
<evidence type="ECO:0000313" key="2">
    <source>
        <dbReference type="EMBL" id="RTR29719.1"/>
    </source>
</evidence>
<dbReference type="OrthoDB" id="6264055at2"/>
<organism evidence="2 3">
    <name type="scientific">Shewanella atlantica</name>
    <dbReference type="NCBI Taxonomy" id="271099"/>
    <lineage>
        <taxon>Bacteria</taxon>
        <taxon>Pseudomonadati</taxon>
        <taxon>Pseudomonadota</taxon>
        <taxon>Gammaproteobacteria</taxon>
        <taxon>Alteromonadales</taxon>
        <taxon>Shewanellaceae</taxon>
        <taxon>Shewanella</taxon>
    </lineage>
</organism>
<evidence type="ECO:0000256" key="1">
    <source>
        <dbReference type="SAM" id="Phobius"/>
    </source>
</evidence>
<keyword evidence="3" id="KW-1185">Reference proteome</keyword>
<evidence type="ECO:0000313" key="3">
    <source>
        <dbReference type="Proteomes" id="UP000282060"/>
    </source>
</evidence>
<feature type="transmembrane region" description="Helical" evidence="1">
    <location>
        <begin position="40"/>
        <end position="60"/>
    </location>
</feature>
<dbReference type="RefSeq" id="WP_148103060.1">
    <property type="nucleotide sequence ID" value="NZ_RXNV01000009.1"/>
</dbReference>
<protein>
    <recommendedName>
        <fullName evidence="4">DUF3592 domain-containing protein</fullName>
    </recommendedName>
</protein>
<proteinExistence type="predicted"/>
<evidence type="ECO:0008006" key="4">
    <source>
        <dbReference type="Google" id="ProtNLM"/>
    </source>
</evidence>
<name>A0A3S0RJA2_9GAMM</name>
<dbReference type="Proteomes" id="UP000282060">
    <property type="component" value="Unassembled WGS sequence"/>
</dbReference>
<reference evidence="2 3" key="1">
    <citation type="submission" date="2018-12" db="EMBL/GenBank/DDBJ databases">
        <authorList>
            <person name="Yu L."/>
        </authorList>
    </citation>
    <scope>NUCLEOTIDE SEQUENCE [LARGE SCALE GENOMIC DNA]</scope>
    <source>
        <strain evidence="2 3">HAW-EB5</strain>
    </source>
</reference>
<keyword evidence="1" id="KW-0812">Transmembrane</keyword>
<keyword evidence="1" id="KW-1133">Transmembrane helix</keyword>
<keyword evidence="1" id="KW-0472">Membrane</keyword>
<feature type="transmembrane region" description="Helical" evidence="1">
    <location>
        <begin position="161"/>
        <end position="180"/>
    </location>
</feature>
<dbReference type="AlphaFoldDB" id="A0A3S0RJA2"/>
<comment type="caution">
    <text evidence="2">The sequence shown here is derived from an EMBL/GenBank/DDBJ whole genome shotgun (WGS) entry which is preliminary data.</text>
</comment>
<dbReference type="EMBL" id="RXNV01000009">
    <property type="protein sequence ID" value="RTR29719.1"/>
    <property type="molecule type" value="Genomic_DNA"/>
</dbReference>
<sequence>MPITTQLTTSITNKPEIIGVKHSAKNSSLIHKLLSFLSRYVYAFIVISAFVLVEFLPYYLQEKALADSFRLPVTATVVRVERNILGNAQRPSSDEEKSCTLLYRYPFENHLLNGSYRHSCADFSGLNKGDSIDILLQANQPTNSKPAWVELSFGWLKTGTYLGFLFLLLGITGIIARISGIKNTSA</sequence>
<gene>
    <name evidence="2" type="ORF">EKG39_16760</name>
</gene>